<dbReference type="SUPFAM" id="SSF56529">
    <property type="entry name" value="FAH"/>
    <property type="match status" value="1"/>
</dbReference>
<dbReference type="GO" id="GO:0019752">
    <property type="term" value="P:carboxylic acid metabolic process"/>
    <property type="evidence" value="ECO:0007669"/>
    <property type="project" value="UniProtKB-ARBA"/>
</dbReference>
<dbReference type="InterPro" id="IPR051121">
    <property type="entry name" value="FAH"/>
</dbReference>
<protein>
    <submittedName>
        <fullName evidence="4">2-keto-4-pentenoate hydratase/2-oxohepta-3-ene-1,7-dioic acid hydratase in catechol pathway</fullName>
    </submittedName>
</protein>
<gene>
    <name evidence="4" type="ORF">LX24_00638</name>
</gene>
<dbReference type="FunFam" id="3.90.850.10:FF:000002">
    <property type="entry name" value="2-hydroxyhepta-2,4-diene-1,7-dioate isomerase"/>
    <property type="match status" value="1"/>
</dbReference>
<dbReference type="GO" id="GO:0046872">
    <property type="term" value="F:metal ion binding"/>
    <property type="evidence" value="ECO:0007669"/>
    <property type="project" value="UniProtKB-KW"/>
</dbReference>
<evidence type="ECO:0000256" key="1">
    <source>
        <dbReference type="ARBA" id="ARBA00010211"/>
    </source>
</evidence>
<dbReference type="GO" id="GO:0016853">
    <property type="term" value="F:isomerase activity"/>
    <property type="evidence" value="ECO:0007669"/>
    <property type="project" value="UniProtKB-ARBA"/>
</dbReference>
<keyword evidence="5" id="KW-1185">Reference proteome</keyword>
<dbReference type="RefSeq" id="WP_207706509.1">
    <property type="nucleotide sequence ID" value="NZ_VNHM01000002.1"/>
</dbReference>
<sequence>MYLATFLFEEQVKIGVLTGDRRQIIPIENIIQPEPPRTMLELIKTLARKNTSDGEACIKQMQKAAGEKDGLSISKVKIMAPIPHPERGVICLGKNYKEHVQEIADVTKQAADIPKYPVYFHKIVNEAPGDQDYIPAHSTITKALDYEVELAVIIGKEGNNIPVDKAEEYIFGYTILNDITARDLQKRHQQWYKGKSLDGTCPMGPYIVHKSAVEFPPALKIQCFVNGELRQNDNTSNLIYDIPCIISDFSRGLTLKPGDIISTGTPSGVGMGFKPFKFLQSGDKIECYIEKIGTLTSIVK</sequence>
<keyword evidence="2" id="KW-0479">Metal-binding</keyword>
<dbReference type="EMBL" id="VNHM01000002">
    <property type="protein sequence ID" value="TYO97443.1"/>
    <property type="molecule type" value="Genomic_DNA"/>
</dbReference>
<evidence type="ECO:0000313" key="5">
    <source>
        <dbReference type="Proteomes" id="UP000323166"/>
    </source>
</evidence>
<dbReference type="InterPro" id="IPR011234">
    <property type="entry name" value="Fumarylacetoacetase-like_C"/>
</dbReference>
<dbReference type="Proteomes" id="UP000323166">
    <property type="component" value="Unassembled WGS sequence"/>
</dbReference>
<comment type="similarity">
    <text evidence="1">Belongs to the FAH family.</text>
</comment>
<feature type="domain" description="Fumarylacetoacetase-like C-terminal" evidence="3">
    <location>
        <begin position="89"/>
        <end position="299"/>
    </location>
</feature>
<dbReference type="PANTHER" id="PTHR42796:SF4">
    <property type="entry name" value="FUMARYLACETOACETATE HYDROLASE DOMAIN-CONTAINING PROTEIN 2A"/>
    <property type="match status" value="1"/>
</dbReference>
<dbReference type="InterPro" id="IPR036663">
    <property type="entry name" value="Fumarylacetoacetase_C_sf"/>
</dbReference>
<dbReference type="PANTHER" id="PTHR42796">
    <property type="entry name" value="FUMARYLACETOACETATE HYDROLASE DOMAIN-CONTAINING PROTEIN 2A-RELATED"/>
    <property type="match status" value="1"/>
</dbReference>
<proteinExistence type="inferred from homology"/>
<dbReference type="Pfam" id="PF01557">
    <property type="entry name" value="FAA_hydrolase"/>
    <property type="match status" value="1"/>
</dbReference>
<evidence type="ECO:0000256" key="2">
    <source>
        <dbReference type="ARBA" id="ARBA00022723"/>
    </source>
</evidence>
<dbReference type="AlphaFoldDB" id="A0A5S4ZXM2"/>
<reference evidence="4 5" key="1">
    <citation type="submission" date="2019-07" db="EMBL/GenBank/DDBJ databases">
        <title>Genomic Encyclopedia of Type Strains, Phase I: the one thousand microbial genomes (KMG-I) project.</title>
        <authorList>
            <person name="Kyrpides N."/>
        </authorList>
    </citation>
    <scope>NUCLEOTIDE SEQUENCE [LARGE SCALE GENOMIC DNA]</scope>
    <source>
        <strain evidence="4 5">DSM 6562</strain>
    </source>
</reference>
<accession>A0A5S4ZXM2</accession>
<dbReference type="Gene3D" id="3.90.850.10">
    <property type="entry name" value="Fumarylacetoacetase-like, C-terminal domain"/>
    <property type="match status" value="1"/>
</dbReference>
<comment type="caution">
    <text evidence="4">The sequence shown here is derived from an EMBL/GenBank/DDBJ whole genome shotgun (WGS) entry which is preliminary data.</text>
</comment>
<name>A0A5S4ZXM2_9FIRM</name>
<evidence type="ECO:0000259" key="3">
    <source>
        <dbReference type="Pfam" id="PF01557"/>
    </source>
</evidence>
<organism evidence="4 5">
    <name type="scientific">Desulfallas thermosapovorans DSM 6562</name>
    <dbReference type="NCBI Taxonomy" id="1121431"/>
    <lineage>
        <taxon>Bacteria</taxon>
        <taxon>Bacillati</taxon>
        <taxon>Bacillota</taxon>
        <taxon>Clostridia</taxon>
        <taxon>Eubacteriales</taxon>
        <taxon>Desulfallaceae</taxon>
        <taxon>Desulfallas</taxon>
    </lineage>
</organism>
<evidence type="ECO:0000313" key="4">
    <source>
        <dbReference type="EMBL" id="TYO97443.1"/>
    </source>
</evidence>